<evidence type="ECO:0000256" key="3">
    <source>
        <dbReference type="ARBA" id="ARBA00025740"/>
    </source>
</evidence>
<dbReference type="EMBL" id="BDEQ01000001">
    <property type="protein sequence ID" value="GAT98143.1"/>
    <property type="molecule type" value="Genomic_DNA"/>
</dbReference>
<dbReference type="OMA" id="GATINHI"/>
<proteinExistence type="inferred from homology"/>
<accession>A0A5K1U2C0</accession>
<dbReference type="InterPro" id="IPR048720">
    <property type="entry name" value="PROPPIN"/>
</dbReference>
<dbReference type="Proteomes" id="UP000078387">
    <property type="component" value="Unassembled WGS sequence"/>
</dbReference>
<dbReference type="SUPFAM" id="SSF50978">
    <property type="entry name" value="WD40 repeat-like"/>
    <property type="match status" value="1"/>
</dbReference>
<dbReference type="VEuPathDB" id="AmoebaDB:EHI7A_007980"/>
<comment type="similarity">
    <text evidence="3">Belongs to the WD repeat PROPPIN family.</text>
</comment>
<evidence type="ECO:0000256" key="1">
    <source>
        <dbReference type="ARBA" id="ARBA00022574"/>
    </source>
</evidence>
<dbReference type="InterPro" id="IPR036322">
    <property type="entry name" value="WD40_repeat_dom_sf"/>
</dbReference>
<evidence type="ECO:0000256" key="2">
    <source>
        <dbReference type="ARBA" id="ARBA00022737"/>
    </source>
</evidence>
<evidence type="ECO:0008006" key="6">
    <source>
        <dbReference type="Google" id="ProtNLM"/>
    </source>
</evidence>
<dbReference type="VEuPathDB" id="AmoebaDB:KM1_019760"/>
<evidence type="ECO:0000313" key="4">
    <source>
        <dbReference type="EMBL" id="GAT98143.1"/>
    </source>
</evidence>
<reference evidence="4 5" key="1">
    <citation type="submission" date="2016-05" db="EMBL/GenBank/DDBJ databases">
        <title>First whole genome sequencing of Entamoeba histolytica HM1:IMSS-clone-6.</title>
        <authorList>
            <person name="Mukherjee Avik.K."/>
            <person name="Izumyama S."/>
            <person name="Nakada-Tsukui K."/>
            <person name="Nozaki T."/>
        </authorList>
    </citation>
    <scope>NUCLEOTIDE SEQUENCE [LARGE SCALE GENOMIC DNA]</scope>
    <source>
        <strain evidence="4 5">HM1:IMSS clone 6</strain>
    </source>
</reference>
<dbReference type="VEuPathDB" id="AmoebaDB:EHI5A_124400"/>
<comment type="caution">
    <text evidence="4">The sequence shown here is derived from an EMBL/GenBank/DDBJ whole genome shotgun (WGS) entry which is preliminary data.</text>
</comment>
<organism evidence="4 5">
    <name type="scientific">Entamoeba histolytica</name>
    <dbReference type="NCBI Taxonomy" id="5759"/>
    <lineage>
        <taxon>Eukaryota</taxon>
        <taxon>Amoebozoa</taxon>
        <taxon>Evosea</taxon>
        <taxon>Archamoebae</taxon>
        <taxon>Mastigamoebida</taxon>
        <taxon>Entamoebidae</taxon>
        <taxon>Entamoeba</taxon>
    </lineage>
</organism>
<dbReference type="InterPro" id="IPR015943">
    <property type="entry name" value="WD40/YVTN_repeat-like_dom_sf"/>
</dbReference>
<dbReference type="VEuPathDB" id="AmoebaDB:EHI8A_005220"/>
<name>A0A5K1U2C0_ENTHI</name>
<keyword evidence="2" id="KW-0677">Repeat</keyword>
<evidence type="ECO:0000313" key="5">
    <source>
        <dbReference type="Proteomes" id="UP000078387"/>
    </source>
</evidence>
<dbReference type="VEuPathDB" id="AmoebaDB:EHI_121520"/>
<dbReference type="PANTHER" id="PTHR11227">
    <property type="entry name" value="WD-REPEAT PROTEIN INTERACTING WITH PHOSPHOINOSIDES WIPI -RELATED"/>
    <property type="match status" value="1"/>
</dbReference>
<dbReference type="Gene3D" id="2.130.10.10">
    <property type="entry name" value="YVTN repeat-like/Quinoprotein amine dehydrogenase"/>
    <property type="match status" value="1"/>
</dbReference>
<dbReference type="Pfam" id="PF21032">
    <property type="entry name" value="PROPPIN"/>
    <property type="match status" value="1"/>
</dbReference>
<keyword evidence="1" id="KW-0853">WD repeat</keyword>
<dbReference type="AlphaFoldDB" id="A0A5K1U2C0"/>
<sequence length="328" mass="36868">MEDLKVLSVSRSENGNLLAVGTTYGFIVFSIKNGEFTKRFHRTFRKGISVISVLEETNIVAFVGGGQTPYAPKNTLIVWDDKEGKEVMRKECENDITGIKITRNYLFIVFENMVSIMDLSSKTITNIDTDFNPKGILSFHSATNQLFIPSKTVGEVKVYQLGAQPVINSLKCHKHQITNLIINNSATVMASSSAEGIIIRLWEVKSGMKMKEFQRGSNPAEIINLSINNEQQYLMSYCSDYEISIFEMNGKVKGKSKWYTGGEQALASIKVESTSINAFFIRKDEIVVIDGRGIYQRYFIKEVDMSKIKIEGEGKIETLFGVKVEEIS</sequence>
<gene>
    <name evidence="4" type="ORF">CL6EHI_121520</name>
</gene>
<dbReference type="FunFam" id="2.130.10.10:FF:002763">
    <property type="entry name" value="WD repeat domain phosphoinositide interacting protein, putative"/>
    <property type="match status" value="1"/>
</dbReference>
<protein>
    <recommendedName>
        <fullName evidence="6">WD repeat protein</fullName>
    </recommendedName>
</protein>